<feature type="transmembrane region" description="Helical" evidence="1">
    <location>
        <begin position="45"/>
        <end position="66"/>
    </location>
</feature>
<name>A0A4E0PVT4_9EURY</name>
<comment type="caution">
    <text evidence="2">The sequence shown here is derived from an EMBL/GenBank/DDBJ whole genome shotgun (WGS) entry which is preliminary data.</text>
</comment>
<feature type="transmembrane region" description="Helical" evidence="1">
    <location>
        <begin position="72"/>
        <end position="92"/>
    </location>
</feature>
<evidence type="ECO:0000313" key="3">
    <source>
        <dbReference type="Proteomes" id="UP000297295"/>
    </source>
</evidence>
<dbReference type="RefSeq" id="WP_135389507.1">
    <property type="nucleotide sequence ID" value="NZ_PGGK01000005.1"/>
</dbReference>
<organism evidence="2 3">
    <name type="scientific">Methanolobus halotolerans</name>
    <dbReference type="NCBI Taxonomy" id="2052935"/>
    <lineage>
        <taxon>Archaea</taxon>
        <taxon>Methanobacteriati</taxon>
        <taxon>Methanobacteriota</taxon>
        <taxon>Stenosarchaea group</taxon>
        <taxon>Methanomicrobia</taxon>
        <taxon>Methanosarcinales</taxon>
        <taxon>Methanosarcinaceae</taxon>
        <taxon>Methanolobus</taxon>
    </lineage>
</organism>
<evidence type="ECO:0000256" key="1">
    <source>
        <dbReference type="SAM" id="Phobius"/>
    </source>
</evidence>
<protein>
    <submittedName>
        <fullName evidence="2">Uncharacterized protein</fullName>
    </submittedName>
</protein>
<keyword evidence="3" id="KW-1185">Reference proteome</keyword>
<proteinExistence type="predicted"/>
<dbReference type="Proteomes" id="UP000297295">
    <property type="component" value="Unassembled WGS sequence"/>
</dbReference>
<keyword evidence="1" id="KW-0812">Transmembrane</keyword>
<evidence type="ECO:0000313" key="2">
    <source>
        <dbReference type="EMBL" id="TGC09468.1"/>
    </source>
</evidence>
<feature type="transmembrane region" description="Helical" evidence="1">
    <location>
        <begin position="113"/>
        <end position="137"/>
    </location>
</feature>
<keyword evidence="1" id="KW-0472">Membrane</keyword>
<accession>A0A4E0PVT4</accession>
<dbReference type="AlphaFoldDB" id="A0A4E0PVT4"/>
<sequence>MAYDMNEKAQKVLFDEVNKIKEKRLNAERDEIIKVRKEAFRVDRLLSVISAGNLFAMLLLGIYLLIGNVVLLILSILLSGVAAFVAISKLDADLDYKEMLKEYKVMPYGRYKFFRIVNVLPLLISSFLGILYMGIYYP</sequence>
<gene>
    <name evidence="2" type="ORF">CUN85_06465</name>
</gene>
<keyword evidence="1" id="KW-1133">Transmembrane helix</keyword>
<dbReference type="EMBL" id="PGGK01000005">
    <property type="protein sequence ID" value="TGC09468.1"/>
    <property type="molecule type" value="Genomic_DNA"/>
</dbReference>
<reference evidence="2 3" key="1">
    <citation type="submission" date="2017-11" db="EMBL/GenBank/DDBJ databases">
        <title>Isolation and Characterization of Methanogenic Archaea from Saline Meromictic Lake at Siberia.</title>
        <authorList>
            <person name="Shen Y."/>
            <person name="Huang H.-H."/>
            <person name="Lai M.-C."/>
            <person name="Chen S.-C."/>
        </authorList>
    </citation>
    <scope>NUCLEOTIDE SEQUENCE [LARGE SCALE GENOMIC DNA]</scope>
    <source>
        <strain evidence="2 3">SY-01</strain>
    </source>
</reference>